<gene>
    <name evidence="2" type="ORF">COC19_05600</name>
</gene>
<dbReference type="AlphaFoldDB" id="A0A2A4MLA0"/>
<protein>
    <submittedName>
        <fullName evidence="2">Transcriptional regulator</fullName>
    </submittedName>
</protein>
<sequence>MKDYRKAKKSIDVTVGESVRIIRELQELSQNELARLTGIPQSTLSAIENSRIKLGVERAKVLAIALHCHPAVLVFPDWEIGQQSAA</sequence>
<feature type="domain" description="HTH cro/C1-type" evidence="1">
    <location>
        <begin position="19"/>
        <end position="73"/>
    </location>
</feature>
<comment type="caution">
    <text evidence="2">The sequence shown here is derived from an EMBL/GenBank/DDBJ whole genome shotgun (WGS) entry which is preliminary data.</text>
</comment>
<dbReference type="InterPro" id="IPR010982">
    <property type="entry name" value="Lambda_DNA-bd_dom_sf"/>
</dbReference>
<dbReference type="SUPFAM" id="SSF47413">
    <property type="entry name" value="lambda repressor-like DNA-binding domains"/>
    <property type="match status" value="1"/>
</dbReference>
<dbReference type="GO" id="GO:0003677">
    <property type="term" value="F:DNA binding"/>
    <property type="evidence" value="ECO:0007669"/>
    <property type="project" value="InterPro"/>
</dbReference>
<accession>A0A2A4MLA0</accession>
<name>A0A2A4MLA0_9GAMM</name>
<dbReference type="Pfam" id="PF01381">
    <property type="entry name" value="HTH_3"/>
    <property type="match status" value="1"/>
</dbReference>
<organism evidence="2 3">
    <name type="scientific">SAR86 cluster bacterium</name>
    <dbReference type="NCBI Taxonomy" id="2030880"/>
    <lineage>
        <taxon>Bacteria</taxon>
        <taxon>Pseudomonadati</taxon>
        <taxon>Pseudomonadota</taxon>
        <taxon>Gammaproteobacteria</taxon>
        <taxon>SAR86 cluster</taxon>
    </lineage>
</organism>
<dbReference type="CDD" id="cd00093">
    <property type="entry name" value="HTH_XRE"/>
    <property type="match status" value="1"/>
</dbReference>
<dbReference type="Gene3D" id="1.10.260.40">
    <property type="entry name" value="lambda repressor-like DNA-binding domains"/>
    <property type="match status" value="1"/>
</dbReference>
<proteinExistence type="predicted"/>
<dbReference type="Proteomes" id="UP000218172">
    <property type="component" value="Unassembled WGS sequence"/>
</dbReference>
<dbReference type="SMART" id="SM00530">
    <property type="entry name" value="HTH_XRE"/>
    <property type="match status" value="1"/>
</dbReference>
<dbReference type="InterPro" id="IPR001387">
    <property type="entry name" value="Cro/C1-type_HTH"/>
</dbReference>
<evidence type="ECO:0000313" key="3">
    <source>
        <dbReference type="Proteomes" id="UP000218172"/>
    </source>
</evidence>
<dbReference type="PROSITE" id="PS50943">
    <property type="entry name" value="HTH_CROC1"/>
    <property type="match status" value="1"/>
</dbReference>
<evidence type="ECO:0000259" key="1">
    <source>
        <dbReference type="PROSITE" id="PS50943"/>
    </source>
</evidence>
<evidence type="ECO:0000313" key="2">
    <source>
        <dbReference type="EMBL" id="PCH60683.1"/>
    </source>
</evidence>
<reference evidence="3" key="1">
    <citation type="submission" date="2017-08" db="EMBL/GenBank/DDBJ databases">
        <title>A dynamic microbial community with high functional redundancy inhabits the cold, oxic subseafloor aquifer.</title>
        <authorList>
            <person name="Tully B.J."/>
            <person name="Wheat C.G."/>
            <person name="Glazer B.T."/>
            <person name="Huber J.A."/>
        </authorList>
    </citation>
    <scope>NUCLEOTIDE SEQUENCE [LARGE SCALE GENOMIC DNA]</scope>
</reference>
<dbReference type="EMBL" id="NVQR01000084">
    <property type="protein sequence ID" value="PCH60683.1"/>
    <property type="molecule type" value="Genomic_DNA"/>
</dbReference>